<name>A0A8J5TMR7_FUSOX</name>
<reference evidence="8" key="1">
    <citation type="submission" date="2021-04" db="EMBL/GenBank/DDBJ databases">
        <title>First draft genome resource for Brassicaceae pathogens Fusarium oxysporum f. sp. raphani and Fusarium oxysporum f. sp. rapae.</title>
        <authorList>
            <person name="Asai S."/>
        </authorList>
    </citation>
    <scope>NUCLEOTIDE SEQUENCE</scope>
    <source>
        <strain evidence="8">Tf1208</strain>
    </source>
</reference>
<keyword evidence="2" id="KW-0479">Metal-binding</keyword>
<feature type="region of interest" description="Disordered" evidence="6">
    <location>
        <begin position="253"/>
        <end position="286"/>
    </location>
</feature>
<evidence type="ECO:0000256" key="5">
    <source>
        <dbReference type="ARBA" id="ARBA00023242"/>
    </source>
</evidence>
<dbReference type="GO" id="GO:0008270">
    <property type="term" value="F:zinc ion binding"/>
    <property type="evidence" value="ECO:0007669"/>
    <property type="project" value="UniProtKB-KW"/>
</dbReference>
<feature type="domain" description="HAT C-terminal dimerisation" evidence="7">
    <location>
        <begin position="910"/>
        <end position="993"/>
    </location>
</feature>
<feature type="domain" description="HAT C-terminal dimerisation" evidence="7">
    <location>
        <begin position="205"/>
        <end position="248"/>
    </location>
</feature>
<keyword evidence="4" id="KW-0862">Zinc</keyword>
<keyword evidence="5" id="KW-0539">Nucleus</keyword>
<accession>A0A8J5TMR7</accession>
<feature type="compositionally biased region" description="Pro residues" evidence="6">
    <location>
        <begin position="271"/>
        <end position="286"/>
    </location>
</feature>
<organism evidence="8 9">
    <name type="scientific">Fusarium oxysporum f. sp. rapae</name>
    <dbReference type="NCBI Taxonomy" id="485398"/>
    <lineage>
        <taxon>Eukaryota</taxon>
        <taxon>Fungi</taxon>
        <taxon>Dikarya</taxon>
        <taxon>Ascomycota</taxon>
        <taxon>Pezizomycotina</taxon>
        <taxon>Sordariomycetes</taxon>
        <taxon>Hypocreomycetidae</taxon>
        <taxon>Hypocreales</taxon>
        <taxon>Nectriaceae</taxon>
        <taxon>Fusarium</taxon>
        <taxon>Fusarium oxysporum species complex</taxon>
    </lineage>
</organism>
<dbReference type="GO" id="GO:0046983">
    <property type="term" value="F:protein dimerization activity"/>
    <property type="evidence" value="ECO:0007669"/>
    <property type="project" value="InterPro"/>
</dbReference>
<feature type="compositionally biased region" description="Low complexity" evidence="6">
    <location>
        <begin position="253"/>
        <end position="266"/>
    </location>
</feature>
<evidence type="ECO:0000313" key="8">
    <source>
        <dbReference type="EMBL" id="KAG7403190.1"/>
    </source>
</evidence>
<evidence type="ECO:0000313" key="9">
    <source>
        <dbReference type="Proteomes" id="UP000694050"/>
    </source>
</evidence>
<feature type="region of interest" description="Disordered" evidence="6">
    <location>
        <begin position="369"/>
        <end position="389"/>
    </location>
</feature>
<dbReference type="PANTHER" id="PTHR46481">
    <property type="entry name" value="ZINC FINGER BED DOMAIN-CONTAINING PROTEIN 4"/>
    <property type="match status" value="1"/>
</dbReference>
<evidence type="ECO:0000256" key="4">
    <source>
        <dbReference type="ARBA" id="ARBA00022833"/>
    </source>
</evidence>
<protein>
    <submittedName>
        <fullName evidence="8">Putative AC transposase</fullName>
    </submittedName>
</protein>
<proteinExistence type="predicted"/>
<evidence type="ECO:0000256" key="3">
    <source>
        <dbReference type="ARBA" id="ARBA00022771"/>
    </source>
</evidence>
<evidence type="ECO:0000256" key="6">
    <source>
        <dbReference type="SAM" id="MobiDB-lite"/>
    </source>
</evidence>
<sequence length="1016" mass="117838">MGETQVDAAERIATASANFRESNGRPSRVRRLPARFEEDEVYALPQQSQPPRFVESALALHSRADYSTAEKRSASETSQKSTLPADHRAYIRASINNGWKKLNEYYDKLGESPLFAAAIILHPRFGISWLEATWVSEEQLAWVRDAKAGIKDYFTRWYDANQGLCEETTKYDAAPRTMGQEDDEYTQWINSKTKKAFATGGSVGELERYLRLEPQDTQDAIQWWRDHRASFPSLSSFALDVFAIPAMASDFPTSPSSLATSSTPLSFKTPTPSPAPTLPVSTPSPAPFQYPEPPDEFVQDNITYLNREKTTKKAARLGSSHVWKYGLRYIRDSDKKEVYYCHECAAGKHKQELFIINGTSGVRNHLEQKHQIDPQSGIKKPSRTRKSVLEQQRSAAATNTFFWKDSIEKFKELLVRWIVYCHIAFFQFENQYFRELLFFLNPALLSHLPKAAKTIRSWVMDAFRSKKQRLREDLRQARSRISISFDLWTSPNPYAVLGVIAMWIDTAGKRQTTVLGIRRVYGEHTGENIGSVILELLREYDVGGDQIGYFMLDNASSNDTAVEFILKELCPWMTPKQRRHRRLRCLGHIINLCCQAFLMGRDCERYLAKLEKHYQRGDYAKVEELWKRFGCLGRLHNLVRYIRLTPQRREEFAAIIVGGDLAEFDRLELIQNNSTRWNSWFHSITRALNVRERLEIFSARHVPGKGSHGIANFKLDGQHWFELEKIELALKDFYAATLLSEGKKTSLADWFSTLDCLLREINETKDHYDTIDTEDDNNFTWKYLQGCADAAWSKCEEYYSNQQLNWQNRFPEDTDLPPAYYAAQILDPYRKWAWFRQEWVLQAGKEKQKWFDNAQSAVKQLWETEYKGRYAVEMLPPPVRKERYPDPAFDRQREHKRIRIDAPVSAADLYEQYISTDRLHDDEAGCDEAIAYWLSRYDSQRDLARFALDLFAISPMSDECERLFSSAKLTIVDRRGRLKADIIEACECLRAWYGKPRVEENNDSEDSENDDDWVTS</sequence>
<keyword evidence="3" id="KW-0863">Zinc-finger</keyword>
<dbReference type="PANTHER" id="PTHR46481:SF10">
    <property type="entry name" value="ZINC FINGER BED DOMAIN-CONTAINING PROTEIN 39"/>
    <property type="match status" value="1"/>
</dbReference>
<comment type="subcellular location">
    <subcellularLocation>
        <location evidence="1">Nucleus</location>
    </subcellularLocation>
</comment>
<dbReference type="Proteomes" id="UP000694050">
    <property type="component" value="Unassembled WGS sequence"/>
</dbReference>
<dbReference type="InterPro" id="IPR008906">
    <property type="entry name" value="HATC_C_dom"/>
</dbReference>
<evidence type="ECO:0000256" key="2">
    <source>
        <dbReference type="ARBA" id="ARBA00022723"/>
    </source>
</evidence>
<comment type="caution">
    <text evidence="8">The sequence shown here is derived from an EMBL/GenBank/DDBJ whole genome shotgun (WGS) entry which is preliminary data.</text>
</comment>
<dbReference type="AlphaFoldDB" id="A0A8J5TMR7"/>
<dbReference type="GO" id="GO:0005634">
    <property type="term" value="C:nucleus"/>
    <property type="evidence" value="ECO:0007669"/>
    <property type="project" value="UniProtKB-SubCell"/>
</dbReference>
<evidence type="ECO:0000259" key="7">
    <source>
        <dbReference type="Pfam" id="PF05699"/>
    </source>
</evidence>
<gene>
    <name evidence="8" type="ORF">Forpe1208_v016634</name>
</gene>
<dbReference type="InterPro" id="IPR052035">
    <property type="entry name" value="ZnF_BED_domain_contain"/>
</dbReference>
<dbReference type="EMBL" id="JAELUQ010000015">
    <property type="protein sequence ID" value="KAG7403190.1"/>
    <property type="molecule type" value="Genomic_DNA"/>
</dbReference>
<evidence type="ECO:0000256" key="1">
    <source>
        <dbReference type="ARBA" id="ARBA00004123"/>
    </source>
</evidence>
<dbReference type="Pfam" id="PF05699">
    <property type="entry name" value="Dimer_Tnp_hAT"/>
    <property type="match status" value="2"/>
</dbReference>